<dbReference type="GO" id="GO:0008830">
    <property type="term" value="F:dTDP-4-dehydrorhamnose 3,5-epimerase activity"/>
    <property type="evidence" value="ECO:0007669"/>
    <property type="project" value="InterPro"/>
</dbReference>
<protein>
    <submittedName>
        <fullName evidence="1">dTDP-4-dehydrorhamnose 3,5-epimerase</fullName>
    </submittedName>
</protein>
<dbReference type="EMBL" id="JNSL01000017">
    <property type="protein sequence ID" value="KGA20952.1"/>
    <property type="molecule type" value="Genomic_DNA"/>
</dbReference>
<dbReference type="InterPro" id="IPR000888">
    <property type="entry name" value="RmlC-like"/>
</dbReference>
<gene>
    <name evidence="1" type="ORF">GM51_4395</name>
</gene>
<name>A0A094QC70_9ZZZZ</name>
<dbReference type="SUPFAM" id="SSF51182">
    <property type="entry name" value="RmlC-like cupins"/>
    <property type="match status" value="1"/>
</dbReference>
<sequence>MEFRELRVPGAFEIVSTQFADDRGSFMEWFRADQLEAVTGRAFPLAQGNLSVSKKGVVRGIHFADLPPSQAKFVSCVAGAVLDFTVDIRSGSPTFGAWESIQLDSDSRTGVFIPEGVGHAFVALTDDAVVSYVVTAVFNPEREHAINPLDSDIALNFPFPPDELLISPKDLNAPSLIQAESDGLLPTYQDALNFYAVMKGNQER</sequence>
<proteinExistence type="predicted"/>
<dbReference type="GO" id="GO:0005829">
    <property type="term" value="C:cytosol"/>
    <property type="evidence" value="ECO:0007669"/>
    <property type="project" value="TreeGrafter"/>
</dbReference>
<dbReference type="InterPro" id="IPR014710">
    <property type="entry name" value="RmlC-like_jellyroll"/>
</dbReference>
<dbReference type="AlphaFoldDB" id="A0A094QC70"/>
<dbReference type="Pfam" id="PF00908">
    <property type="entry name" value="dTDP_sugar_isom"/>
    <property type="match status" value="1"/>
</dbReference>
<dbReference type="InterPro" id="IPR011051">
    <property type="entry name" value="RmlC_Cupin_sf"/>
</dbReference>
<evidence type="ECO:0000313" key="1">
    <source>
        <dbReference type="EMBL" id="KGA20952.1"/>
    </source>
</evidence>
<dbReference type="GO" id="GO:0019305">
    <property type="term" value="P:dTDP-rhamnose biosynthetic process"/>
    <property type="evidence" value="ECO:0007669"/>
    <property type="project" value="TreeGrafter"/>
</dbReference>
<dbReference type="GO" id="GO:0000271">
    <property type="term" value="P:polysaccharide biosynthetic process"/>
    <property type="evidence" value="ECO:0007669"/>
    <property type="project" value="TreeGrafter"/>
</dbReference>
<dbReference type="PANTHER" id="PTHR21047:SF2">
    <property type="entry name" value="THYMIDINE DIPHOSPHO-4-KETO-RHAMNOSE 3,5-EPIMERASE"/>
    <property type="match status" value="1"/>
</dbReference>
<reference evidence="1" key="1">
    <citation type="submission" date="2014-06" db="EMBL/GenBank/DDBJ databases">
        <title>Key roles for freshwater Actinobacteria revealed by deep metagenomic sequencing.</title>
        <authorList>
            <person name="Ghai R."/>
            <person name="Mizuno C.M."/>
            <person name="Picazo A."/>
            <person name="Camacho A."/>
            <person name="Rodriguez-Valera F."/>
        </authorList>
    </citation>
    <scope>NUCLEOTIDE SEQUENCE</scope>
</reference>
<comment type="caution">
    <text evidence="1">The sequence shown here is derived from an EMBL/GenBank/DDBJ whole genome shotgun (WGS) entry which is preliminary data.</text>
</comment>
<dbReference type="CDD" id="cd00438">
    <property type="entry name" value="cupin_RmlC"/>
    <property type="match status" value="1"/>
</dbReference>
<accession>A0A094QC70</accession>
<organism evidence="1">
    <name type="scientific">freshwater metagenome</name>
    <dbReference type="NCBI Taxonomy" id="449393"/>
    <lineage>
        <taxon>unclassified sequences</taxon>
        <taxon>metagenomes</taxon>
        <taxon>ecological metagenomes</taxon>
    </lineage>
</organism>
<dbReference type="PANTHER" id="PTHR21047">
    <property type="entry name" value="DTDP-6-DEOXY-D-GLUCOSE-3,5 EPIMERASE"/>
    <property type="match status" value="1"/>
</dbReference>
<dbReference type="Gene3D" id="2.60.120.10">
    <property type="entry name" value="Jelly Rolls"/>
    <property type="match status" value="1"/>
</dbReference>